<evidence type="ECO:0000313" key="4">
    <source>
        <dbReference type="EMBL" id="CAA2962596.1"/>
    </source>
</evidence>
<feature type="region of interest" description="Disordered" evidence="2">
    <location>
        <begin position="233"/>
        <end position="262"/>
    </location>
</feature>
<dbReference type="EMBL" id="CACTIH010001153">
    <property type="protein sequence ID" value="CAA2962596.1"/>
    <property type="molecule type" value="Genomic_DNA"/>
</dbReference>
<evidence type="ECO:0000259" key="3">
    <source>
        <dbReference type="PROSITE" id="PS50097"/>
    </source>
</evidence>
<dbReference type="Gene3D" id="3.30.710.10">
    <property type="entry name" value="Potassium Channel Kv1.1, Chain A"/>
    <property type="match status" value="1"/>
</dbReference>
<dbReference type="PANTHER" id="PTHR23110">
    <property type="entry name" value="BTB DOMAIN TRANSCRIPTION FACTOR"/>
    <property type="match status" value="1"/>
</dbReference>
<accession>A0A8S0Q7C6</accession>
<dbReference type="Proteomes" id="UP000594638">
    <property type="component" value="Unassembled WGS sequence"/>
</dbReference>
<reference evidence="4 5" key="1">
    <citation type="submission" date="2019-12" db="EMBL/GenBank/DDBJ databases">
        <authorList>
            <person name="Alioto T."/>
            <person name="Alioto T."/>
            <person name="Gomez Garrido J."/>
        </authorList>
    </citation>
    <scope>NUCLEOTIDE SEQUENCE [LARGE SCALE GENOMIC DNA]</scope>
</reference>
<dbReference type="SMART" id="SM00225">
    <property type="entry name" value="BTB"/>
    <property type="match status" value="1"/>
</dbReference>
<feature type="compositionally biased region" description="Low complexity" evidence="2">
    <location>
        <begin position="316"/>
        <end position="362"/>
    </location>
</feature>
<dbReference type="Gramene" id="OE9A004208T1">
    <property type="protein sequence ID" value="OE9A004208C1"/>
    <property type="gene ID" value="OE9A004208"/>
</dbReference>
<dbReference type="AlphaFoldDB" id="A0A8S0Q7C6"/>
<evidence type="ECO:0000256" key="1">
    <source>
        <dbReference type="ARBA" id="ARBA00004906"/>
    </source>
</evidence>
<dbReference type="InterPro" id="IPR011333">
    <property type="entry name" value="SKP1/BTB/POZ_sf"/>
</dbReference>
<keyword evidence="5" id="KW-1185">Reference proteome</keyword>
<evidence type="ECO:0000256" key="2">
    <source>
        <dbReference type="SAM" id="MobiDB-lite"/>
    </source>
</evidence>
<dbReference type="SUPFAM" id="SSF54695">
    <property type="entry name" value="POZ domain"/>
    <property type="match status" value="1"/>
</dbReference>
<dbReference type="GO" id="GO:0006357">
    <property type="term" value="P:regulation of transcription by RNA polymerase II"/>
    <property type="evidence" value="ECO:0007669"/>
    <property type="project" value="TreeGrafter"/>
</dbReference>
<dbReference type="Gene3D" id="3.30.160.60">
    <property type="entry name" value="Classic Zinc Finger"/>
    <property type="match status" value="1"/>
</dbReference>
<feature type="region of interest" description="Disordered" evidence="2">
    <location>
        <begin position="316"/>
        <end position="419"/>
    </location>
</feature>
<comment type="caution">
    <text evidence="4">The sequence shown here is derived from an EMBL/GenBank/DDBJ whole genome shotgun (WGS) entry which is preliminary data.</text>
</comment>
<dbReference type="InterPro" id="IPR051095">
    <property type="entry name" value="Dros_DevTransReg"/>
</dbReference>
<feature type="compositionally biased region" description="Low complexity" evidence="2">
    <location>
        <begin position="373"/>
        <end position="404"/>
    </location>
</feature>
<feature type="region of interest" description="Disordered" evidence="2">
    <location>
        <begin position="124"/>
        <end position="184"/>
    </location>
</feature>
<organism evidence="4 5">
    <name type="scientific">Olea europaea subsp. europaea</name>
    <dbReference type="NCBI Taxonomy" id="158383"/>
    <lineage>
        <taxon>Eukaryota</taxon>
        <taxon>Viridiplantae</taxon>
        <taxon>Streptophyta</taxon>
        <taxon>Embryophyta</taxon>
        <taxon>Tracheophyta</taxon>
        <taxon>Spermatophyta</taxon>
        <taxon>Magnoliopsida</taxon>
        <taxon>eudicotyledons</taxon>
        <taxon>Gunneridae</taxon>
        <taxon>Pentapetalae</taxon>
        <taxon>asterids</taxon>
        <taxon>lamiids</taxon>
        <taxon>Lamiales</taxon>
        <taxon>Oleaceae</taxon>
        <taxon>Oleeae</taxon>
        <taxon>Olea</taxon>
    </lineage>
</organism>
<feature type="compositionally biased region" description="Low complexity" evidence="2">
    <location>
        <begin position="233"/>
        <end position="244"/>
    </location>
</feature>
<dbReference type="Pfam" id="PF00651">
    <property type="entry name" value="BTB"/>
    <property type="match status" value="1"/>
</dbReference>
<feature type="domain" description="BTB" evidence="3">
    <location>
        <begin position="31"/>
        <end position="96"/>
    </location>
</feature>
<dbReference type="GO" id="GO:0005634">
    <property type="term" value="C:nucleus"/>
    <property type="evidence" value="ECO:0007669"/>
    <property type="project" value="TreeGrafter"/>
</dbReference>
<name>A0A8S0Q7C6_OLEEU</name>
<feature type="compositionally biased region" description="Low complexity" evidence="2">
    <location>
        <begin position="124"/>
        <end position="146"/>
    </location>
</feature>
<feature type="compositionally biased region" description="Low complexity" evidence="2">
    <location>
        <begin position="165"/>
        <end position="178"/>
    </location>
</feature>
<sequence length="530" mass="55520">MDNPGKMFQLSPLGLPDCKGFKQLLDSQSLVDCTLACDGGKISAHKIVLSACSSYLAKILLEHPVEHPIIILPELSIEDVRTLVHYMYTGDLLKSTSTVNSISLLRTAAILSINSLNDLMLARGSSATQQQQQPGCPSSPASSSSSLPVANLTQSPGASADTSPLLQLQQQQQQQQQQHTTVNHHQQLMAAAQLACDPSQLASLAQQEQRRLALVDQISPLLAAFTRTSQQSFQQQQQQQQKQSLFGQAERGALGSHSSHASNVSTNSSLSSIFGAAAAALGASTPAGCSNAATLDYYNNLASNLAAASTPSLASFASSSSASSSPSSNSNNLNLNLNLNLGQPGLNHLQLHNNSNSNSSYNNHHHQAPSQPPQQAKQEPFAYSSAITGTTSSPTGGPSSNSTSGNGGGGGGGGGANSTAAAAANELQFKCPTCQSHCQTICSFEYHMQRAHSVTSFCCEICHKPFASLRYVLTDHMRRCHGWKGTSPAAAAAAAAANGSTRASNLVAGQQQQQQQQRAAMGDQQKLAQC</sequence>
<dbReference type="PROSITE" id="PS50097">
    <property type="entry name" value="BTB"/>
    <property type="match status" value="1"/>
</dbReference>
<evidence type="ECO:0000313" key="5">
    <source>
        <dbReference type="Proteomes" id="UP000594638"/>
    </source>
</evidence>
<protein>
    <submittedName>
        <fullName evidence="4">Sal 3</fullName>
    </submittedName>
</protein>
<dbReference type="OrthoDB" id="10261408at2759"/>
<dbReference type="InterPro" id="IPR000210">
    <property type="entry name" value="BTB/POZ_dom"/>
</dbReference>
<comment type="pathway">
    <text evidence="1">Protein modification; protein ubiquitination.</text>
</comment>
<gene>
    <name evidence="4" type="ORF">OLEA9_A004208</name>
</gene>
<dbReference type="PANTHER" id="PTHR23110:SF109">
    <property type="entry name" value="FI07618P-RELATED"/>
    <property type="match status" value="1"/>
</dbReference>
<feature type="compositionally biased region" description="Gly residues" evidence="2">
    <location>
        <begin position="405"/>
        <end position="416"/>
    </location>
</feature>
<dbReference type="CDD" id="cd18315">
    <property type="entry name" value="BTB_POZ_BAB-like"/>
    <property type="match status" value="1"/>
</dbReference>
<feature type="compositionally biased region" description="Polar residues" evidence="2">
    <location>
        <begin position="147"/>
        <end position="164"/>
    </location>
</feature>
<proteinExistence type="predicted"/>